<dbReference type="Proteomes" id="UP000298416">
    <property type="component" value="Unassembled WGS sequence"/>
</dbReference>
<evidence type="ECO:0000256" key="1">
    <source>
        <dbReference type="ARBA" id="ARBA00005485"/>
    </source>
</evidence>
<feature type="region of interest" description="Disordered" evidence="3">
    <location>
        <begin position="735"/>
        <end position="836"/>
    </location>
</feature>
<dbReference type="Pfam" id="PF08378">
    <property type="entry name" value="NERD"/>
    <property type="match status" value="1"/>
</dbReference>
<reference evidence="5" key="2">
    <citation type="submission" date="2020-08" db="EMBL/GenBank/DDBJ databases">
        <title>Plant Genome Project.</title>
        <authorList>
            <person name="Zhang R.-G."/>
        </authorList>
    </citation>
    <scope>NUCLEOTIDE SEQUENCE</scope>
    <source>
        <strain evidence="5">Huo1</strain>
        <tissue evidence="5">Leaf</tissue>
    </source>
</reference>
<evidence type="ECO:0000256" key="2">
    <source>
        <dbReference type="ARBA" id="ARBA00023054"/>
    </source>
</evidence>
<accession>A0A8X9A4F8</accession>
<protein>
    <recommendedName>
        <fullName evidence="4">NERD domain-containing protein</fullName>
    </recommendedName>
</protein>
<feature type="region of interest" description="Disordered" evidence="3">
    <location>
        <begin position="662"/>
        <end position="715"/>
    </location>
</feature>
<dbReference type="PROSITE" id="PS50965">
    <property type="entry name" value="NERD"/>
    <property type="match status" value="1"/>
</dbReference>
<name>A0A8X9A4F8_SALSN</name>
<feature type="compositionally biased region" description="Acidic residues" evidence="3">
    <location>
        <begin position="778"/>
        <end position="798"/>
    </location>
</feature>
<keyword evidence="2" id="KW-0175">Coiled coil</keyword>
<keyword evidence="6" id="KW-1185">Reference proteome</keyword>
<dbReference type="Pfam" id="PF05701">
    <property type="entry name" value="WEMBL"/>
    <property type="match status" value="1"/>
</dbReference>
<dbReference type="EMBL" id="PNBA02000003">
    <property type="protein sequence ID" value="KAG6429407.1"/>
    <property type="molecule type" value="Genomic_DNA"/>
</dbReference>
<evidence type="ECO:0000313" key="6">
    <source>
        <dbReference type="Proteomes" id="UP000298416"/>
    </source>
</evidence>
<evidence type="ECO:0000256" key="3">
    <source>
        <dbReference type="SAM" id="MobiDB-lite"/>
    </source>
</evidence>
<organism evidence="5">
    <name type="scientific">Salvia splendens</name>
    <name type="common">Scarlet sage</name>
    <dbReference type="NCBI Taxonomy" id="180675"/>
    <lineage>
        <taxon>Eukaryota</taxon>
        <taxon>Viridiplantae</taxon>
        <taxon>Streptophyta</taxon>
        <taxon>Embryophyta</taxon>
        <taxon>Tracheophyta</taxon>
        <taxon>Spermatophyta</taxon>
        <taxon>Magnoliopsida</taxon>
        <taxon>eudicotyledons</taxon>
        <taxon>Gunneridae</taxon>
        <taxon>Pentapetalae</taxon>
        <taxon>asterids</taxon>
        <taxon>lamiids</taxon>
        <taxon>Lamiales</taxon>
        <taxon>Lamiaceae</taxon>
        <taxon>Nepetoideae</taxon>
        <taxon>Mentheae</taxon>
        <taxon>Salviinae</taxon>
        <taxon>Salvia</taxon>
        <taxon>Salvia subgen. Calosphace</taxon>
        <taxon>core Calosphace</taxon>
    </lineage>
</organism>
<evidence type="ECO:0000259" key="4">
    <source>
        <dbReference type="PROSITE" id="PS50965"/>
    </source>
</evidence>
<gene>
    <name evidence="5" type="ORF">SASPL_107458</name>
</gene>
<dbReference type="InterPro" id="IPR008545">
    <property type="entry name" value="Web"/>
</dbReference>
<dbReference type="PANTHER" id="PTHR23160:SF20">
    <property type="entry name" value="OS02G0439200 PROTEIN"/>
    <property type="match status" value="1"/>
</dbReference>
<feature type="region of interest" description="Disordered" evidence="3">
    <location>
        <begin position="18"/>
        <end position="93"/>
    </location>
</feature>
<feature type="domain" description="NERD" evidence="4">
    <location>
        <begin position="903"/>
        <end position="1021"/>
    </location>
</feature>
<evidence type="ECO:0000313" key="5">
    <source>
        <dbReference type="EMBL" id="KAG6429407.1"/>
    </source>
</evidence>
<comment type="caution">
    <text evidence="5">The sequence shown here is derived from an EMBL/GenBank/DDBJ whole genome shotgun (WGS) entry which is preliminary data.</text>
</comment>
<feature type="compositionally biased region" description="Basic and acidic residues" evidence="3">
    <location>
        <begin position="532"/>
        <end position="550"/>
    </location>
</feature>
<sequence>MLRFITFQFSSAVSGAPAKVSMATTRVSKTSSRGAVKSNADAASPLQSSRLSVDRSPRSVPSKPAVDRRSPKLTTPPEKKAARVSKPSEVQPELSLAKEELKKAEEKLVLVQNEKEKALDELKETRRLAEEANEKLREALITQKRAEENSEIEKFRAVEMEQAGIEAAQRNEEERQKELETVRDQHAADVAALQSATQDIQKVKEELAQISHAKEQALQHVEDATKLAEAHARKVEALSAELAHMKSVLDSRVEMEASEKDKFVSELKSEIVSLNQQLKKAQMLEENLAEKEAIIEQLNVDLEAAKMAESYARNLVDELQEKVKELSSQAEQAKRLERSASESLESVIKQLEGSNDSLHDAESQIGSLKEKVVLLEISIDRQKRDPEELDILLELAKEEASKMAKKVESLRSELETLKEEKSHSLNNEKLAAENVQTLLGEKNKLINELGNSRDEEEKSKRALESLASALHEVSSEARDAKEKLLSFQVEHENYESQIEDLKLVLKGTNGKYESMLGDARKEIEALTNSIEQSKHDHQNSRAEWEQRELHSMNSIQKSEEEKSSVESEINSLVNLLKMAEEEACATRQEEEHWKNSFKEAESEAIYLKEVLGEAKAESMGLKEVLMDKENELQNFLQENDELRKREASSLKKIEDLSKLLEEVPAKKHEEENGELTDSEKDYDMLPKVVEFYEQNGTGEEKPKVENQSQETELPVPAKETLHEVHDVINNEFVQTASKKENWNGKVKENELEKGSDDATEVDLKMWDSCNIEEKDYSPEGEGEGEGEGETEQESLEDEVEHKAEGTDSQEQANGHSTENPDNGGSSPTKQNGLKKKKKPLLHKFGSLLKKKKAFRKTEVFTEVDDRWSSIAKMWIAVISGLIIYLIVKLFLYEDDTLLDLSSSHFSAIFTVAKRLEKLYHGSKVYIGLQIPDADSASRQNIDLVLVTQEGAMVIAVKNISGFVSTDKDGNWVCTDGKHHKTEVISNPVPETKRLIPILEEYLEQRGVSLPEGYFSVKVICPNPKFSSIDSDSFPPEVITYDQWKILKPGQRSLYSGWIKGVFGGKDKTQQSFYDQLNSALSTAPISDRLELKGNKYVLGEFIEFKGKEEDVHSLRRIKRSKISQLSVQKISMFGLAHSTVQVLFAPRDYRADGSSKASSHWEEVTVRSSTEVVFQPLNSTKPHKYKLSSVISMSLSA</sequence>
<feature type="compositionally biased region" description="Polar residues" evidence="3">
    <location>
        <begin position="806"/>
        <end position="831"/>
    </location>
</feature>
<reference evidence="5" key="1">
    <citation type="submission" date="2018-01" db="EMBL/GenBank/DDBJ databases">
        <authorList>
            <person name="Mao J.F."/>
        </authorList>
    </citation>
    <scope>NUCLEOTIDE SEQUENCE</scope>
    <source>
        <strain evidence="5">Huo1</strain>
        <tissue evidence="5">Leaf</tissue>
    </source>
</reference>
<feature type="compositionally biased region" description="Polar residues" evidence="3">
    <location>
        <begin position="22"/>
        <end position="33"/>
    </location>
</feature>
<dbReference type="PANTHER" id="PTHR23160">
    <property type="entry name" value="SYNAPTONEMAL COMPLEX PROTEIN-RELATED"/>
    <property type="match status" value="1"/>
</dbReference>
<dbReference type="InterPro" id="IPR011528">
    <property type="entry name" value="NERD"/>
</dbReference>
<proteinExistence type="inferred from homology"/>
<feature type="compositionally biased region" description="Basic and acidic residues" evidence="3">
    <location>
        <begin position="737"/>
        <end position="777"/>
    </location>
</feature>
<dbReference type="GO" id="GO:0007131">
    <property type="term" value="P:reciprocal meiotic recombination"/>
    <property type="evidence" value="ECO:0007669"/>
    <property type="project" value="TreeGrafter"/>
</dbReference>
<comment type="similarity">
    <text evidence="1">Belongs to the WEB family.</text>
</comment>
<feature type="region of interest" description="Disordered" evidence="3">
    <location>
        <begin position="530"/>
        <end position="564"/>
    </location>
</feature>
<dbReference type="AlphaFoldDB" id="A0A8X9A4F8"/>